<dbReference type="RefSeq" id="WP_328739878.1">
    <property type="nucleotide sequence ID" value="NZ_CP108036.1"/>
</dbReference>
<dbReference type="EMBL" id="CP108036">
    <property type="protein sequence ID" value="WUN81093.1"/>
    <property type="molecule type" value="Genomic_DNA"/>
</dbReference>
<keyword evidence="3" id="KW-1185">Reference proteome</keyword>
<reference evidence="2" key="1">
    <citation type="submission" date="2022-10" db="EMBL/GenBank/DDBJ databases">
        <title>The complete genomes of actinobacterial strains from the NBC collection.</title>
        <authorList>
            <person name="Joergensen T.S."/>
            <person name="Alvarez Arevalo M."/>
            <person name="Sterndorff E.B."/>
            <person name="Faurdal D."/>
            <person name="Vuksanovic O."/>
            <person name="Mourched A.-S."/>
            <person name="Charusanti P."/>
            <person name="Shaw S."/>
            <person name="Blin K."/>
            <person name="Weber T."/>
        </authorList>
    </citation>
    <scope>NUCLEOTIDE SEQUENCE</scope>
    <source>
        <strain evidence="2">NBC_00303</strain>
    </source>
</reference>
<sequence length="85" mass="9008">MARIRILQGVSGLDFSWVAGDVVELGTDEAAVWADGYRAEYVSPSAPAEDDDQGDEHAEDQGAAVAEKAATRSRGGGRGRRTTTR</sequence>
<organism evidence="2 3">
    <name type="scientific">Streptomyces erythrochromogenes</name>
    <dbReference type="NCBI Taxonomy" id="285574"/>
    <lineage>
        <taxon>Bacteria</taxon>
        <taxon>Bacillati</taxon>
        <taxon>Actinomycetota</taxon>
        <taxon>Actinomycetes</taxon>
        <taxon>Kitasatosporales</taxon>
        <taxon>Streptomycetaceae</taxon>
        <taxon>Streptomyces</taxon>
    </lineage>
</organism>
<evidence type="ECO:0000313" key="2">
    <source>
        <dbReference type="EMBL" id="WUN81093.1"/>
    </source>
</evidence>
<accession>A0ABZ1QGN8</accession>
<dbReference type="GeneID" id="95498924"/>
<name>A0ABZ1QGN8_9ACTN</name>
<protein>
    <submittedName>
        <fullName evidence="2">Uncharacterized protein</fullName>
    </submittedName>
</protein>
<dbReference type="Proteomes" id="UP001432312">
    <property type="component" value="Chromosome"/>
</dbReference>
<proteinExistence type="predicted"/>
<feature type="compositionally biased region" description="Basic residues" evidence="1">
    <location>
        <begin position="75"/>
        <end position="85"/>
    </location>
</feature>
<feature type="region of interest" description="Disordered" evidence="1">
    <location>
        <begin position="43"/>
        <end position="85"/>
    </location>
</feature>
<evidence type="ECO:0000256" key="1">
    <source>
        <dbReference type="SAM" id="MobiDB-lite"/>
    </source>
</evidence>
<gene>
    <name evidence="2" type="ORF">OHA91_22785</name>
</gene>
<evidence type="ECO:0000313" key="3">
    <source>
        <dbReference type="Proteomes" id="UP001432312"/>
    </source>
</evidence>